<sequence>MNKLITTSTLGLAGLVATGLVAWQAPMAFGDDADDRPSHSGKAFKRDDDSQVLVTTVDDDDDDDTGINKHTRTNTSTRGNDNTNTGTRTRGGNTDHSRSGSVRDLTSDGPGSGNVDRSRHHTNDGTRNNTRGR</sequence>
<feature type="region of interest" description="Disordered" evidence="1">
    <location>
        <begin position="29"/>
        <end position="133"/>
    </location>
</feature>
<evidence type="ECO:0000313" key="3">
    <source>
        <dbReference type="Proteomes" id="UP001499882"/>
    </source>
</evidence>
<dbReference type="EMBL" id="BAABKN010000007">
    <property type="protein sequence ID" value="GAA4729690.1"/>
    <property type="molecule type" value="Genomic_DNA"/>
</dbReference>
<accession>A0ABP8YGN2</accession>
<comment type="caution">
    <text evidence="2">The sequence shown here is derived from an EMBL/GenBank/DDBJ whole genome shotgun (WGS) entry which is preliminary data.</text>
</comment>
<gene>
    <name evidence="2" type="ORF">GCM10023350_11220</name>
</gene>
<feature type="compositionally biased region" description="Low complexity" evidence="1">
    <location>
        <begin position="73"/>
        <end position="92"/>
    </location>
</feature>
<name>A0ABP8YGN2_9ACTN</name>
<evidence type="ECO:0000313" key="2">
    <source>
        <dbReference type="EMBL" id="GAA4729690.1"/>
    </source>
</evidence>
<proteinExistence type="predicted"/>
<reference evidence="3" key="1">
    <citation type="journal article" date="2019" name="Int. J. Syst. Evol. Microbiol.">
        <title>The Global Catalogue of Microorganisms (GCM) 10K type strain sequencing project: providing services to taxonomists for standard genome sequencing and annotation.</title>
        <authorList>
            <consortium name="The Broad Institute Genomics Platform"/>
            <consortium name="The Broad Institute Genome Sequencing Center for Infectious Disease"/>
            <person name="Wu L."/>
            <person name="Ma J."/>
        </authorList>
    </citation>
    <scope>NUCLEOTIDE SEQUENCE [LARGE SCALE GENOMIC DNA]</scope>
    <source>
        <strain evidence="3">JCM 18532</strain>
    </source>
</reference>
<protein>
    <submittedName>
        <fullName evidence="2">Uncharacterized protein</fullName>
    </submittedName>
</protein>
<organism evidence="2 3">
    <name type="scientific">Nocardioides endophyticus</name>
    <dbReference type="NCBI Taxonomy" id="1353775"/>
    <lineage>
        <taxon>Bacteria</taxon>
        <taxon>Bacillati</taxon>
        <taxon>Actinomycetota</taxon>
        <taxon>Actinomycetes</taxon>
        <taxon>Propionibacteriales</taxon>
        <taxon>Nocardioidaceae</taxon>
        <taxon>Nocardioides</taxon>
    </lineage>
</organism>
<keyword evidence="3" id="KW-1185">Reference proteome</keyword>
<dbReference type="Proteomes" id="UP001499882">
    <property type="component" value="Unassembled WGS sequence"/>
</dbReference>
<dbReference type="RefSeq" id="WP_345525679.1">
    <property type="nucleotide sequence ID" value="NZ_BAABKN010000007.1"/>
</dbReference>
<evidence type="ECO:0000256" key="1">
    <source>
        <dbReference type="SAM" id="MobiDB-lite"/>
    </source>
</evidence>